<accession>A0ABQ1VPF0</accession>
<gene>
    <name evidence="1" type="ORF">GCM10010913_05230</name>
</gene>
<dbReference type="EMBL" id="BMIW01000003">
    <property type="protein sequence ID" value="GGF86675.1"/>
    <property type="molecule type" value="Genomic_DNA"/>
</dbReference>
<evidence type="ECO:0000313" key="1">
    <source>
        <dbReference type="EMBL" id="GGF86675.1"/>
    </source>
</evidence>
<name>A0ABQ1VPF0_9BACL</name>
<dbReference type="Proteomes" id="UP000608420">
    <property type="component" value="Unassembled WGS sequence"/>
</dbReference>
<keyword evidence="2" id="KW-1185">Reference proteome</keyword>
<reference evidence="2" key="1">
    <citation type="journal article" date="2019" name="Int. J. Syst. Evol. Microbiol.">
        <title>The Global Catalogue of Microorganisms (GCM) 10K type strain sequencing project: providing services to taxonomists for standard genome sequencing and annotation.</title>
        <authorList>
            <consortium name="The Broad Institute Genomics Platform"/>
            <consortium name="The Broad Institute Genome Sequencing Center for Infectious Disease"/>
            <person name="Wu L."/>
            <person name="Ma J."/>
        </authorList>
    </citation>
    <scope>NUCLEOTIDE SEQUENCE [LARGE SCALE GENOMIC DNA]</scope>
    <source>
        <strain evidence="2">CGMCC 1.15420</strain>
    </source>
</reference>
<evidence type="ECO:0000313" key="2">
    <source>
        <dbReference type="Proteomes" id="UP000608420"/>
    </source>
</evidence>
<proteinExistence type="predicted"/>
<sequence length="72" mass="8120">MSIEDVKQMKECPHCGGGSYYQKYQVSGPSRAYSNFDGTEAENGEMYEGLTYRGGKYAYCAGCHKRLFRVSK</sequence>
<comment type="caution">
    <text evidence="1">The sequence shown here is derived from an EMBL/GenBank/DDBJ whole genome shotgun (WGS) entry which is preliminary data.</text>
</comment>
<protein>
    <submittedName>
        <fullName evidence="1">Uncharacterized protein</fullName>
    </submittedName>
</protein>
<organism evidence="1 2">
    <name type="scientific">Paenibacillus aceti</name>
    <dbReference type="NCBI Taxonomy" id="1820010"/>
    <lineage>
        <taxon>Bacteria</taxon>
        <taxon>Bacillati</taxon>
        <taxon>Bacillota</taxon>
        <taxon>Bacilli</taxon>
        <taxon>Bacillales</taxon>
        <taxon>Paenibacillaceae</taxon>
        <taxon>Paenibacillus</taxon>
    </lineage>
</organism>